<comment type="caution">
    <text evidence="12">The sequence shown here is derived from an EMBL/GenBank/DDBJ whole genome shotgun (WGS) entry which is preliminary data.</text>
</comment>
<dbReference type="EMBL" id="JBAPLV010000003">
    <property type="protein sequence ID" value="MEI4277660.1"/>
    <property type="molecule type" value="Genomic_DNA"/>
</dbReference>
<dbReference type="SUPFAM" id="SSF53448">
    <property type="entry name" value="Nucleotide-diphospho-sugar transferases"/>
    <property type="match status" value="1"/>
</dbReference>
<reference evidence="12 13" key="1">
    <citation type="submission" date="2024-03" db="EMBL/GenBank/DDBJ databases">
        <title>Draft genome sequence of Klenkia terrae.</title>
        <authorList>
            <person name="Duangmal K."/>
            <person name="Chantavorakit T."/>
        </authorList>
    </citation>
    <scope>NUCLEOTIDE SEQUENCE [LARGE SCALE GENOMIC DNA]</scope>
    <source>
        <strain evidence="12 13">JCM 17786</strain>
    </source>
</reference>
<protein>
    <recommendedName>
        <fullName evidence="9">4,4'-diaponeurosporenoate glycosyltransferase</fullName>
    </recommendedName>
</protein>
<feature type="region of interest" description="Disordered" evidence="10">
    <location>
        <begin position="212"/>
        <end position="238"/>
    </location>
</feature>
<dbReference type="Proteomes" id="UP001373496">
    <property type="component" value="Unassembled WGS sequence"/>
</dbReference>
<comment type="subcellular location">
    <subcellularLocation>
        <location evidence="1">Cell membrane</location>
    </subcellularLocation>
</comment>
<evidence type="ECO:0000256" key="5">
    <source>
        <dbReference type="ARBA" id="ARBA00023136"/>
    </source>
</evidence>
<proteinExistence type="inferred from homology"/>
<dbReference type="InterPro" id="IPR001173">
    <property type="entry name" value="Glyco_trans_2-like"/>
</dbReference>
<name>A0ABU8E2B5_9ACTN</name>
<evidence type="ECO:0000256" key="6">
    <source>
        <dbReference type="ARBA" id="ARBA00037281"/>
    </source>
</evidence>
<evidence type="ECO:0000256" key="9">
    <source>
        <dbReference type="ARBA" id="ARBA00040345"/>
    </source>
</evidence>
<keyword evidence="2" id="KW-1003">Cell membrane</keyword>
<evidence type="ECO:0000256" key="1">
    <source>
        <dbReference type="ARBA" id="ARBA00004236"/>
    </source>
</evidence>
<evidence type="ECO:0000256" key="8">
    <source>
        <dbReference type="ARBA" id="ARBA00038120"/>
    </source>
</evidence>
<evidence type="ECO:0000313" key="12">
    <source>
        <dbReference type="EMBL" id="MEI4277660.1"/>
    </source>
</evidence>
<comment type="function">
    <text evidence="6">Catalyzes the glycosylation of 4,4'-diaponeurosporenoate, i.e. the esterification of glucose at the C1'' position with the carboxyl group of 4,4'-diaponeurosporenic acid, to form glycosyl-4,4'-diaponeurosporenoate. This is a step in the biosynthesis of staphyloxanthin, an orange pigment present in most staphylococci strains.</text>
</comment>
<comment type="similarity">
    <text evidence="8">Belongs to the glycosyltransferase 2 family. CrtQ subfamily.</text>
</comment>
<gene>
    <name evidence="12" type="ORF">UXQ13_04200</name>
</gene>
<dbReference type="InterPro" id="IPR029044">
    <property type="entry name" value="Nucleotide-diphossugar_trans"/>
</dbReference>
<dbReference type="RefSeq" id="WP_225231993.1">
    <property type="nucleotide sequence ID" value="NZ_JBAPLV010000003.1"/>
</dbReference>
<keyword evidence="5" id="KW-0472">Membrane</keyword>
<evidence type="ECO:0000256" key="3">
    <source>
        <dbReference type="ARBA" id="ARBA00022676"/>
    </source>
</evidence>
<dbReference type="PANTHER" id="PTHR43646">
    <property type="entry name" value="GLYCOSYLTRANSFERASE"/>
    <property type="match status" value="1"/>
</dbReference>
<evidence type="ECO:0000256" key="10">
    <source>
        <dbReference type="SAM" id="MobiDB-lite"/>
    </source>
</evidence>
<evidence type="ECO:0000259" key="11">
    <source>
        <dbReference type="Pfam" id="PF00535"/>
    </source>
</evidence>
<feature type="domain" description="Glycosyltransferase 2-like" evidence="11">
    <location>
        <begin position="8"/>
        <end position="145"/>
    </location>
</feature>
<dbReference type="GO" id="GO:0016757">
    <property type="term" value="F:glycosyltransferase activity"/>
    <property type="evidence" value="ECO:0007669"/>
    <property type="project" value="UniProtKB-KW"/>
</dbReference>
<organism evidence="12 13">
    <name type="scientific">Klenkia terrae</name>
    <dbReference type="NCBI Taxonomy" id="1052259"/>
    <lineage>
        <taxon>Bacteria</taxon>
        <taxon>Bacillati</taxon>
        <taxon>Actinomycetota</taxon>
        <taxon>Actinomycetes</taxon>
        <taxon>Geodermatophilales</taxon>
        <taxon>Geodermatophilaceae</taxon>
        <taxon>Klenkia</taxon>
    </lineage>
</organism>
<keyword evidence="4 12" id="KW-0808">Transferase</keyword>
<comment type="pathway">
    <text evidence="7">Carotenoid biosynthesis; staphyloxanthin biosynthesis; staphyloxanthin from farnesyl diphosphate: step 4/5.</text>
</comment>
<sequence length="238" mass="23864">MIPELLGVVVPARDEAGVLPACLAALAVAAADPELAGVAVRVVVVAHRCTDATAAVAAAAGAVVVEAHGETVGDARHAGSLAVLAEAAAAGVPPHRVWLASTDADSVVPAGWLALQRAAAESGVDAVLGLVQVRDWTGHPPHVAAAFAQEYDRWRADGPGAVHPHVHGANLGVRGDAYLAVGGFPPLAVSEDAALVGALALAGRTVLRTPSSPVVTSARRHPRARGGFGTDLDRLAGE</sequence>
<evidence type="ECO:0000313" key="13">
    <source>
        <dbReference type="Proteomes" id="UP001373496"/>
    </source>
</evidence>
<dbReference type="Gene3D" id="3.90.550.10">
    <property type="entry name" value="Spore Coat Polysaccharide Biosynthesis Protein SpsA, Chain A"/>
    <property type="match status" value="1"/>
</dbReference>
<keyword evidence="13" id="KW-1185">Reference proteome</keyword>
<dbReference type="PANTHER" id="PTHR43646:SF2">
    <property type="entry name" value="GLYCOSYLTRANSFERASE 2-LIKE DOMAIN-CONTAINING PROTEIN"/>
    <property type="match status" value="1"/>
</dbReference>
<keyword evidence="3 12" id="KW-0328">Glycosyltransferase</keyword>
<dbReference type="Pfam" id="PF00535">
    <property type="entry name" value="Glycos_transf_2"/>
    <property type="match status" value="1"/>
</dbReference>
<accession>A0ABU8E2B5</accession>
<evidence type="ECO:0000256" key="2">
    <source>
        <dbReference type="ARBA" id="ARBA00022475"/>
    </source>
</evidence>
<evidence type="ECO:0000256" key="4">
    <source>
        <dbReference type="ARBA" id="ARBA00022679"/>
    </source>
</evidence>
<evidence type="ECO:0000256" key="7">
    <source>
        <dbReference type="ARBA" id="ARBA00037904"/>
    </source>
</evidence>